<dbReference type="Proteomes" id="UP001371456">
    <property type="component" value="Unassembled WGS sequence"/>
</dbReference>
<sequence length="10" mass="1216">MECPHEAPFR</sequence>
<name>A0AAN8Y613_SOLBU</name>
<comment type="caution">
    <text evidence="1">The sequence shown here is derived from an EMBL/GenBank/DDBJ whole genome shotgun (WGS) entry which is preliminary data.</text>
</comment>
<evidence type="ECO:0000313" key="2">
    <source>
        <dbReference type="Proteomes" id="UP001371456"/>
    </source>
</evidence>
<reference evidence="1 2" key="1">
    <citation type="submission" date="2024-02" db="EMBL/GenBank/DDBJ databases">
        <title>de novo genome assembly of Solanum bulbocastanum strain 11H21.</title>
        <authorList>
            <person name="Hosaka A.J."/>
        </authorList>
    </citation>
    <scope>NUCLEOTIDE SEQUENCE [LARGE SCALE GENOMIC DNA]</scope>
    <source>
        <tissue evidence="1">Young leaves</tissue>
    </source>
</reference>
<organism evidence="1 2">
    <name type="scientific">Solanum bulbocastanum</name>
    <name type="common">Wild potato</name>
    <dbReference type="NCBI Taxonomy" id="147425"/>
    <lineage>
        <taxon>Eukaryota</taxon>
        <taxon>Viridiplantae</taxon>
        <taxon>Streptophyta</taxon>
        <taxon>Embryophyta</taxon>
        <taxon>Tracheophyta</taxon>
        <taxon>Spermatophyta</taxon>
        <taxon>Magnoliopsida</taxon>
        <taxon>eudicotyledons</taxon>
        <taxon>Gunneridae</taxon>
        <taxon>Pentapetalae</taxon>
        <taxon>asterids</taxon>
        <taxon>lamiids</taxon>
        <taxon>Solanales</taxon>
        <taxon>Solanaceae</taxon>
        <taxon>Solanoideae</taxon>
        <taxon>Solaneae</taxon>
        <taxon>Solanum</taxon>
    </lineage>
</organism>
<dbReference type="EMBL" id="JBANQN010000009">
    <property type="protein sequence ID" value="KAK6780176.1"/>
    <property type="molecule type" value="Genomic_DNA"/>
</dbReference>
<proteinExistence type="predicted"/>
<keyword evidence="2" id="KW-1185">Reference proteome</keyword>
<gene>
    <name evidence="1" type="ORF">RDI58_022360</name>
</gene>
<evidence type="ECO:0000313" key="1">
    <source>
        <dbReference type="EMBL" id="KAK6780176.1"/>
    </source>
</evidence>
<protein>
    <submittedName>
        <fullName evidence="1">Uncharacterized protein</fullName>
    </submittedName>
</protein>
<accession>A0AAN8Y613</accession>